<dbReference type="AlphaFoldDB" id="A0A7S4ZVL0"/>
<organism evidence="1">
    <name type="scientific">Rhizobium rhizogenes</name>
    <name type="common">Agrobacterium rhizogenes</name>
    <dbReference type="NCBI Taxonomy" id="359"/>
    <lineage>
        <taxon>Bacteria</taxon>
        <taxon>Pseudomonadati</taxon>
        <taxon>Pseudomonadota</taxon>
        <taxon>Alphaproteobacteria</taxon>
        <taxon>Hyphomicrobiales</taxon>
        <taxon>Rhizobiaceae</taxon>
        <taxon>Rhizobium/Agrobacterium group</taxon>
        <taxon>Rhizobium</taxon>
    </lineage>
</organism>
<keyword evidence="1" id="KW-0614">Plasmid</keyword>
<dbReference type="EMBL" id="MK318989">
    <property type="protein sequence ID" value="QCL10591.1"/>
    <property type="molecule type" value="Genomic_DNA"/>
</dbReference>
<reference evidence="1" key="1">
    <citation type="submission" date="2018-12" db="EMBL/GenBank/DDBJ databases">
        <title>Three Rhizobium rhizogenes strains isolated from the same crown gall tumor carry diverse plasmids.</title>
        <authorList>
            <person name="Pulawska J."/>
            <person name="Kuzmanovic N."/>
        </authorList>
    </citation>
    <scope>NUCLEOTIDE SEQUENCE</scope>
    <source>
        <strain evidence="1">C6.5</strain>
        <plasmid evidence="1">pC6.5d</plasmid>
    </source>
</reference>
<dbReference type="RefSeq" id="WP_200991901.1">
    <property type="nucleotide sequence ID" value="NZ_MK318989.1"/>
</dbReference>
<accession>A0A7S4ZVL0</accession>
<geneLocation type="plasmid" evidence="1">
    <name>pC6.5d</name>
</geneLocation>
<sequence length="118" mass="12740">MGALAAAMCGTAAWADPYLEAIHGLMRASYQHLALTYACRDVTGMSQYREARVAAENAARATGMPTGVAMQTVEKMTARILATPVKNPHPSLNDCATGVTRTKQKLLAWRAKFRSAQQ</sequence>
<protein>
    <submittedName>
        <fullName evidence="1">Uncharacterized protein</fullName>
    </submittedName>
</protein>
<name>A0A7S4ZVL0_RHIRH</name>
<proteinExistence type="predicted"/>
<evidence type="ECO:0000313" key="1">
    <source>
        <dbReference type="EMBL" id="QCL10591.1"/>
    </source>
</evidence>
<gene>
    <name evidence="1" type="ORF">pC6.5d_698</name>
</gene>